<dbReference type="Proteomes" id="UP000541154">
    <property type="component" value="Unassembled WGS sequence"/>
</dbReference>
<name>A0A8H5ZUY7_PETAA</name>
<dbReference type="AlphaFoldDB" id="A0A8H5ZUY7"/>
<organism evidence="2 3">
    <name type="scientific">Petromyces alliaceus</name>
    <name type="common">Aspergillus alliaceus</name>
    <dbReference type="NCBI Taxonomy" id="209559"/>
    <lineage>
        <taxon>Eukaryota</taxon>
        <taxon>Fungi</taxon>
        <taxon>Dikarya</taxon>
        <taxon>Ascomycota</taxon>
        <taxon>Pezizomycotina</taxon>
        <taxon>Eurotiomycetes</taxon>
        <taxon>Eurotiomycetidae</taxon>
        <taxon>Eurotiales</taxon>
        <taxon>Aspergillaceae</taxon>
        <taxon>Aspergillus</taxon>
        <taxon>Aspergillus subgen. Circumdati</taxon>
    </lineage>
</organism>
<feature type="compositionally biased region" description="Polar residues" evidence="1">
    <location>
        <begin position="41"/>
        <end position="61"/>
    </location>
</feature>
<dbReference type="EMBL" id="SPNV01000406">
    <property type="protein sequence ID" value="KAF5855625.1"/>
    <property type="molecule type" value="Genomic_DNA"/>
</dbReference>
<evidence type="ECO:0000313" key="2">
    <source>
        <dbReference type="EMBL" id="KAF5855625.1"/>
    </source>
</evidence>
<evidence type="ECO:0000256" key="1">
    <source>
        <dbReference type="SAM" id="MobiDB-lite"/>
    </source>
</evidence>
<dbReference type="Pfam" id="PF14441">
    <property type="entry name" value="OTT_1508_deam"/>
    <property type="match status" value="1"/>
</dbReference>
<feature type="region of interest" description="Disordered" evidence="1">
    <location>
        <begin position="1"/>
        <end position="74"/>
    </location>
</feature>
<accession>A0A8H5ZUY7</accession>
<evidence type="ECO:0000313" key="3">
    <source>
        <dbReference type="Proteomes" id="UP000541154"/>
    </source>
</evidence>
<proteinExistence type="predicted"/>
<comment type="caution">
    <text evidence="2">The sequence shown here is derived from an EMBL/GenBank/DDBJ whole genome shotgun (WGS) entry which is preliminary data.</text>
</comment>
<sequence>MPPETRLFKLKRVRAQEVSSHTANGGAETPLERHRSEEHSLSQVTLDDNLQGPSAGGTTPSGAPKGPGEQQRASSIETIVLPENAQDEPQAAYLPSPSLEIPKHSTSRAHACNIKANRSRHVAASLLLETYDSRTVFIAKNNGFSGADRNFIEDLESSLKEISNTESFELNNAKFNLWNRMTDHYKSRLQEWAGDLRQVLKEYNKGARSDEKHATPEVQHLKNLLDRLSCTIEQPDLTDEVRRRLLVDECYDIHSSHKEEDIAGLCLPKLCHKLWLSISFMGRLRTAYKVMIRAAERLSGFESLKICPVELWKPYQKKNISLSNCWSLAKAFESLREDFSDFNVKRLFKQSKSMLIQKFGQEQKRPFQIHAEVQLILHIMQPSYAINSVFKYIGCSKRSCLLCDMFVTKCGNFGTRGCHGKISSPWTIPEINGLSQKHLHQITMSLKSMEKELEKRICDRKRKQIQHKKESTVGGSSVATKTHFVKDADNPRLDRMIADHLHYQRMLHSTGYMERMLSSNSAAVDKCNGTITQLEVPESTQDKPELEETEGECDIFISDEIPDDPQTLDDYGFSCCETWNQKSHLLGLYKGLLVILEVKALELDQWRCEGRLVENIIAVFNKIPERSRGKYFPWFLRHTYLLDDKSPPQQDPETSVFLQWIENAKSYLPPEDRKKDIKDLQPVAKRDIYIAFASLLHASHPHPEGIIYDWDMWYDLGFCVCRNEHEEGALGSLYNKLIRGNKYFVDYDRSLGIEYDGPSPTPTCTFEEFWRAYESGKLIQLMDHYGLKQHRSEFKHLDTFLSGRPGSSRPSIWRLQHVLALRSASIPPQLTHAARQYGLTQSMSAKDKINLTEVYDRVLSNGDPMELHRARCKGEVLIYVQSIVKKIEGDVASILKSLPKE</sequence>
<reference evidence="2 3" key="1">
    <citation type="submission" date="2019-04" db="EMBL/GenBank/DDBJ databases">
        <title>Aspergillus burnettii sp. nov., novel species from soil in southeast Queensland.</title>
        <authorList>
            <person name="Gilchrist C.L.M."/>
            <person name="Pitt J.I."/>
            <person name="Lange L."/>
            <person name="Lacey H.J."/>
            <person name="Vuong D."/>
            <person name="Midgley D.J."/>
            <person name="Greenfield P."/>
            <person name="Bradbury M."/>
            <person name="Lacey E."/>
            <person name="Busk P.K."/>
            <person name="Pilgaard B."/>
            <person name="Chooi Y.H."/>
            <person name="Piggott A.M."/>
        </authorList>
    </citation>
    <scope>NUCLEOTIDE SEQUENCE [LARGE SCALE GENOMIC DNA]</scope>
    <source>
        <strain evidence="2 3">FRR 5400</strain>
    </source>
</reference>
<feature type="compositionally biased region" description="Basic and acidic residues" evidence="1">
    <location>
        <begin position="30"/>
        <end position="40"/>
    </location>
</feature>
<dbReference type="InterPro" id="IPR027796">
    <property type="entry name" value="OTT_1508_deam-like"/>
</dbReference>
<protein>
    <submittedName>
        <fullName evidence="2">Uncharacterized protein</fullName>
    </submittedName>
</protein>
<gene>
    <name evidence="2" type="ORF">ETB97_008860</name>
</gene>
<keyword evidence="3" id="KW-1185">Reference proteome</keyword>